<evidence type="ECO:0000256" key="2">
    <source>
        <dbReference type="ARBA" id="ARBA00006484"/>
    </source>
</evidence>
<dbReference type="Proteomes" id="UP000063234">
    <property type="component" value="Chromosome"/>
</dbReference>
<evidence type="ECO:0000256" key="5">
    <source>
        <dbReference type="ARBA" id="ARBA00022832"/>
    </source>
</evidence>
<dbReference type="SMART" id="SM00822">
    <property type="entry name" value="PKS_KR"/>
    <property type="match status" value="1"/>
</dbReference>
<feature type="binding site" evidence="11">
    <location>
        <begin position="151"/>
        <end position="155"/>
    </location>
    <ligand>
        <name>NADP(+)</name>
        <dbReference type="ChEBI" id="CHEBI:58349"/>
    </ligand>
</feature>
<evidence type="ECO:0000256" key="11">
    <source>
        <dbReference type="PIRSR" id="PIRSR611284-2"/>
    </source>
</evidence>
<dbReference type="InterPro" id="IPR002347">
    <property type="entry name" value="SDR_fam"/>
</dbReference>
<dbReference type="InterPro" id="IPR050259">
    <property type="entry name" value="SDR"/>
</dbReference>
<evidence type="ECO:0000256" key="1">
    <source>
        <dbReference type="ARBA" id="ARBA00005194"/>
    </source>
</evidence>
<evidence type="ECO:0000256" key="10">
    <source>
        <dbReference type="PIRSR" id="PIRSR611284-1"/>
    </source>
</evidence>
<dbReference type="InterPro" id="IPR020904">
    <property type="entry name" value="Sc_DH/Rdtase_CS"/>
</dbReference>
<keyword evidence="7 12" id="KW-0560">Oxidoreductase</keyword>
<evidence type="ECO:0000313" key="14">
    <source>
        <dbReference type="EMBL" id="BAT72114.1"/>
    </source>
</evidence>
<dbReference type="NCBIfam" id="NF004197">
    <property type="entry name" value="PRK05653.1-1"/>
    <property type="match status" value="1"/>
</dbReference>
<evidence type="ECO:0000256" key="9">
    <source>
        <dbReference type="ARBA" id="ARBA00023160"/>
    </source>
</evidence>
<evidence type="ECO:0000256" key="6">
    <source>
        <dbReference type="ARBA" id="ARBA00022857"/>
    </source>
</evidence>
<dbReference type="PANTHER" id="PTHR42879:SF2">
    <property type="entry name" value="3-OXOACYL-[ACYL-CARRIER-PROTEIN] REDUCTASE FABG"/>
    <property type="match status" value="1"/>
</dbReference>
<feature type="binding site" evidence="11">
    <location>
        <position position="86"/>
    </location>
    <ligand>
        <name>NADP(+)</name>
        <dbReference type="ChEBI" id="CHEBI:58349"/>
    </ligand>
</feature>
<dbReference type="EC" id="1.1.1.100" evidence="3 12"/>
<dbReference type="OrthoDB" id="9803333at2"/>
<dbReference type="GO" id="GO:0051287">
    <property type="term" value="F:NAD binding"/>
    <property type="evidence" value="ECO:0007669"/>
    <property type="project" value="UniProtKB-UniRule"/>
</dbReference>
<dbReference type="SUPFAM" id="SSF51735">
    <property type="entry name" value="NAD(P)-binding Rossmann-fold domains"/>
    <property type="match status" value="1"/>
</dbReference>
<evidence type="ECO:0000256" key="4">
    <source>
        <dbReference type="ARBA" id="ARBA00022516"/>
    </source>
</evidence>
<dbReference type="PANTHER" id="PTHR42879">
    <property type="entry name" value="3-OXOACYL-(ACYL-CARRIER-PROTEIN) REDUCTASE"/>
    <property type="match status" value="1"/>
</dbReference>
<dbReference type="NCBIfam" id="NF009466">
    <property type="entry name" value="PRK12826.1-2"/>
    <property type="match status" value="1"/>
</dbReference>
<dbReference type="STRING" id="1298851.TST_1327"/>
<dbReference type="Gene3D" id="3.40.50.720">
    <property type="entry name" value="NAD(P)-binding Rossmann-like Domain"/>
    <property type="match status" value="1"/>
</dbReference>
<feature type="binding site" evidence="11">
    <location>
        <begin position="8"/>
        <end position="11"/>
    </location>
    <ligand>
        <name>NADP(+)</name>
        <dbReference type="ChEBI" id="CHEBI:58349"/>
    </ligand>
</feature>
<keyword evidence="4 12" id="KW-0444">Lipid biosynthesis</keyword>
<evidence type="ECO:0000256" key="7">
    <source>
        <dbReference type="ARBA" id="ARBA00023002"/>
    </source>
</evidence>
<feature type="binding site" evidence="11">
    <location>
        <position position="184"/>
    </location>
    <ligand>
        <name>NADP(+)</name>
        <dbReference type="ChEBI" id="CHEBI:58349"/>
    </ligand>
</feature>
<evidence type="ECO:0000259" key="13">
    <source>
        <dbReference type="SMART" id="SM00822"/>
    </source>
</evidence>
<dbReference type="RefSeq" id="WP_068550104.1">
    <property type="nucleotide sequence ID" value="NZ_AP013035.1"/>
</dbReference>
<feature type="domain" description="Ketoreductase" evidence="13">
    <location>
        <begin position="2"/>
        <end position="187"/>
    </location>
</feature>
<sequence>MRVALVTGGSRGIGRAICEELAKQGHIVFVNYASSEAKAQEVVKAIEEKGGKAYAIKADVSDPEAVKEMIKSIEKEAGPVEILVNNAGITRDNILARMKDEEWDQVINTNLKGAYLVTKAIIRGMMKKRWGRIVNISSVVALIGNQGQANYCAAKAGLIGFTKALAKELGTRNITVNVVCPGYIETDMTKDLPDEAKKAMIESTVLKRAGSPEEVAAVVGFLCSEQASYITGQVIVVDGGLSL</sequence>
<dbReference type="PATRIC" id="fig|1298851.3.peg.1402"/>
<accession>A0A0S3QUV2</accession>
<dbReference type="GO" id="GO:0030497">
    <property type="term" value="P:fatty acid elongation"/>
    <property type="evidence" value="ECO:0007669"/>
    <property type="project" value="UniProtKB-ARBA"/>
</dbReference>
<evidence type="ECO:0000256" key="8">
    <source>
        <dbReference type="ARBA" id="ARBA00023098"/>
    </source>
</evidence>
<keyword evidence="6 11" id="KW-0521">NADP</keyword>
<dbReference type="GO" id="GO:0004316">
    <property type="term" value="F:3-oxoacyl-[acyl-carrier-protein] reductase (NADPH) activity"/>
    <property type="evidence" value="ECO:0007669"/>
    <property type="project" value="UniProtKB-UniRule"/>
</dbReference>
<evidence type="ECO:0000256" key="3">
    <source>
        <dbReference type="ARBA" id="ARBA00012948"/>
    </source>
</evidence>
<dbReference type="NCBIfam" id="TIGR01830">
    <property type="entry name" value="3oxo_ACP_reduc"/>
    <property type="match status" value="1"/>
</dbReference>
<dbReference type="FunFam" id="3.40.50.720:FF:000037">
    <property type="entry name" value="3-oxoacyl-[acyl-carrier-protein] reductase FabG"/>
    <property type="match status" value="1"/>
</dbReference>
<feature type="active site" description="Proton acceptor" evidence="10">
    <location>
        <position position="151"/>
    </location>
</feature>
<comment type="catalytic activity">
    <reaction evidence="12">
        <text>a (3R)-hydroxyacyl-[ACP] + NADP(+) = a 3-oxoacyl-[ACP] + NADPH + H(+)</text>
        <dbReference type="Rhea" id="RHEA:17397"/>
        <dbReference type="Rhea" id="RHEA-COMP:9916"/>
        <dbReference type="Rhea" id="RHEA-COMP:9945"/>
        <dbReference type="ChEBI" id="CHEBI:15378"/>
        <dbReference type="ChEBI" id="CHEBI:57783"/>
        <dbReference type="ChEBI" id="CHEBI:58349"/>
        <dbReference type="ChEBI" id="CHEBI:78776"/>
        <dbReference type="ChEBI" id="CHEBI:78827"/>
        <dbReference type="EC" id="1.1.1.100"/>
    </reaction>
</comment>
<dbReference type="CDD" id="cd05333">
    <property type="entry name" value="BKR_SDR_c"/>
    <property type="match status" value="1"/>
</dbReference>
<keyword evidence="8 12" id="KW-0443">Lipid metabolism</keyword>
<dbReference type="InterPro" id="IPR036291">
    <property type="entry name" value="NAD(P)-bd_dom_sf"/>
</dbReference>
<dbReference type="NCBIfam" id="NF005559">
    <property type="entry name" value="PRK07231.1"/>
    <property type="match status" value="1"/>
</dbReference>
<dbReference type="InterPro" id="IPR011284">
    <property type="entry name" value="3oxo_ACP_reduc"/>
</dbReference>
<dbReference type="PRINTS" id="PR00080">
    <property type="entry name" value="SDRFAMILY"/>
</dbReference>
<reference evidence="15" key="1">
    <citation type="journal article" date="2018" name="Science">
        <title>A primordial and reversible TCA cycle in a facultatively chemolithoautotrophic thermophile.</title>
        <authorList>
            <person name="Nunoura T."/>
            <person name="Chikaraishi Y."/>
            <person name="Izaki R."/>
            <person name="Suwa T."/>
            <person name="Sato T."/>
            <person name="Harada T."/>
            <person name="Mori K."/>
            <person name="Kato Y."/>
            <person name="Miyazaki M."/>
            <person name="Shimamura S."/>
            <person name="Yanagawa K."/>
            <person name="Shuto A."/>
            <person name="Ohkouchi N."/>
            <person name="Fujita N."/>
            <person name="Takaki Y."/>
            <person name="Atomi H."/>
            <person name="Takai K."/>
        </authorList>
    </citation>
    <scope>NUCLEOTIDE SEQUENCE [LARGE SCALE GENOMIC DNA]</scope>
    <source>
        <strain evidence="15">DSM 17441 / JCM 13301 / NBRC 103674 / ABI70S6</strain>
    </source>
</reference>
<keyword evidence="15" id="KW-1185">Reference proteome</keyword>
<dbReference type="EMBL" id="AP013035">
    <property type="protein sequence ID" value="BAT72114.1"/>
    <property type="molecule type" value="Genomic_DNA"/>
</dbReference>
<comment type="similarity">
    <text evidence="2 12">Belongs to the short-chain dehydrogenases/reductases (SDR) family.</text>
</comment>
<keyword evidence="5 12" id="KW-0276">Fatty acid metabolism</keyword>
<dbReference type="NCBIfam" id="NF009464">
    <property type="entry name" value="PRK12824.1"/>
    <property type="match status" value="1"/>
</dbReference>
<evidence type="ECO:0000313" key="15">
    <source>
        <dbReference type="Proteomes" id="UP000063234"/>
    </source>
</evidence>
<evidence type="ECO:0000256" key="12">
    <source>
        <dbReference type="RuleBase" id="RU366074"/>
    </source>
</evidence>
<dbReference type="PRINTS" id="PR00081">
    <property type="entry name" value="GDHRDH"/>
</dbReference>
<dbReference type="InterPro" id="IPR057326">
    <property type="entry name" value="KR_dom"/>
</dbReference>
<organism evidence="14 15">
    <name type="scientific">Thermosulfidibacter takaii (strain DSM 17441 / JCM 13301 / NBRC 103674 / ABI70S6)</name>
    <dbReference type="NCBI Taxonomy" id="1298851"/>
    <lineage>
        <taxon>Bacteria</taxon>
        <taxon>Pseudomonadati</taxon>
        <taxon>Thermosulfidibacterota</taxon>
        <taxon>Thermosulfidibacteria</taxon>
        <taxon>Thermosulfidibacterales</taxon>
        <taxon>Thermosulfidibacteraceae</taxon>
    </lineage>
</organism>
<protein>
    <recommendedName>
        <fullName evidence="3 12">3-oxoacyl-[acyl-carrier-protein] reductase</fullName>
        <ecNumber evidence="3 12">1.1.1.100</ecNumber>
    </recommendedName>
</protein>
<proteinExistence type="inferred from homology"/>
<comment type="pathway">
    <text evidence="1 12">Lipid metabolism; fatty acid biosynthesis.</text>
</comment>
<name>A0A0S3QUV2_THET7</name>
<comment type="subunit">
    <text evidence="12">Homotetramer.</text>
</comment>
<gene>
    <name evidence="14" type="ORF">TST_1327</name>
</gene>
<dbReference type="PROSITE" id="PS00061">
    <property type="entry name" value="ADH_SHORT"/>
    <property type="match status" value="1"/>
</dbReference>
<comment type="function">
    <text evidence="12">Catalyzes the NADPH-dependent reduction of beta-ketoacyl-ACP substrates to beta-hydroxyacyl-ACP products, the first reductive step in the elongation cycle of fatty acid biosynthesis.</text>
</comment>
<dbReference type="Pfam" id="PF13561">
    <property type="entry name" value="adh_short_C2"/>
    <property type="match status" value="1"/>
</dbReference>
<dbReference type="UniPathway" id="UPA00094"/>
<dbReference type="AlphaFoldDB" id="A0A0S3QUV2"/>
<keyword evidence="9 12" id="KW-0275">Fatty acid biosynthesis</keyword>
<dbReference type="KEGG" id="ttk:TST_1327"/>
<dbReference type="NCBIfam" id="NF004200">
    <property type="entry name" value="PRK05653.1-5"/>
    <property type="match status" value="1"/>
</dbReference>